<keyword evidence="2" id="KW-0489">Methyltransferase</keyword>
<dbReference type="InterPro" id="IPR002941">
    <property type="entry name" value="DNA_methylase_N4/N6"/>
</dbReference>
<dbReference type="GO" id="GO:0032259">
    <property type="term" value="P:methylation"/>
    <property type="evidence" value="ECO:0007669"/>
    <property type="project" value="UniProtKB-KW"/>
</dbReference>
<dbReference type="Proteomes" id="UP000232806">
    <property type="component" value="Chromosome"/>
</dbReference>
<dbReference type="GO" id="GO:0003677">
    <property type="term" value="F:DNA binding"/>
    <property type="evidence" value="ECO:0007669"/>
    <property type="project" value="InterPro"/>
</dbReference>
<evidence type="ECO:0000313" key="7">
    <source>
        <dbReference type="Proteomes" id="UP000232806"/>
    </source>
</evidence>
<evidence type="ECO:0000256" key="2">
    <source>
        <dbReference type="ARBA" id="ARBA00022603"/>
    </source>
</evidence>
<organism evidence="6 7">
    <name type="scientific">Methanobacterium subterraneum</name>
    <dbReference type="NCBI Taxonomy" id="59277"/>
    <lineage>
        <taxon>Archaea</taxon>
        <taxon>Methanobacteriati</taxon>
        <taxon>Methanobacteriota</taxon>
        <taxon>Methanomada group</taxon>
        <taxon>Methanobacteria</taxon>
        <taxon>Methanobacteriales</taxon>
        <taxon>Methanobacteriaceae</taxon>
        <taxon>Methanobacterium</taxon>
    </lineage>
</organism>
<dbReference type="AlphaFoldDB" id="A0A2H4VE01"/>
<accession>A0A2H4VE01</accession>
<dbReference type="EMBL" id="CP017766">
    <property type="protein sequence ID" value="AUB56323.1"/>
    <property type="molecule type" value="Genomic_DNA"/>
</dbReference>
<dbReference type="InterPro" id="IPR002295">
    <property type="entry name" value="N4/N6-MTase_EcoPI_Mod-like"/>
</dbReference>
<dbReference type="PROSITE" id="PS00092">
    <property type="entry name" value="N6_MTASE"/>
    <property type="match status" value="1"/>
</dbReference>
<dbReference type="RefSeq" id="WP_100906302.1">
    <property type="nucleotide sequence ID" value="NZ_CP017766.1"/>
</dbReference>
<evidence type="ECO:0000256" key="4">
    <source>
        <dbReference type="ARBA" id="ARBA00022691"/>
    </source>
</evidence>
<dbReference type="GO" id="GO:0008170">
    <property type="term" value="F:N-methyltransferase activity"/>
    <property type="evidence" value="ECO:0007669"/>
    <property type="project" value="InterPro"/>
</dbReference>
<feature type="domain" description="DNA methylase N-4/N-6" evidence="5">
    <location>
        <begin position="113"/>
        <end position="468"/>
    </location>
</feature>
<evidence type="ECO:0000313" key="6">
    <source>
        <dbReference type="EMBL" id="AUB56323.1"/>
    </source>
</evidence>
<keyword evidence="4" id="KW-0949">S-adenosyl-L-methionine</keyword>
<dbReference type="InterPro" id="IPR002052">
    <property type="entry name" value="DNA_methylase_N6_adenine_CS"/>
</dbReference>
<evidence type="ECO:0000256" key="1">
    <source>
        <dbReference type="ARBA" id="ARBA00006594"/>
    </source>
</evidence>
<dbReference type="Gene3D" id="3.40.50.150">
    <property type="entry name" value="Vaccinia Virus protein VP39"/>
    <property type="match status" value="1"/>
</dbReference>
<keyword evidence="3" id="KW-0808">Transferase</keyword>
<gene>
    <name evidence="6" type="ORF">BK007_10065</name>
</gene>
<dbReference type="InterPro" id="IPR029063">
    <property type="entry name" value="SAM-dependent_MTases_sf"/>
</dbReference>
<dbReference type="PRINTS" id="PR00506">
    <property type="entry name" value="D21N6MTFRASE"/>
</dbReference>
<evidence type="ECO:0000256" key="3">
    <source>
        <dbReference type="ARBA" id="ARBA00022679"/>
    </source>
</evidence>
<proteinExistence type="inferred from homology"/>
<name>A0A2H4VE01_9EURY</name>
<dbReference type="GeneID" id="35121951"/>
<reference evidence="6 7" key="1">
    <citation type="submission" date="2016-10" db="EMBL/GenBank/DDBJ databases">
        <title>Comparative genomics between deep and shallow subseafloor isolates.</title>
        <authorList>
            <person name="Ishii S."/>
            <person name="Miller J.R."/>
            <person name="Sutton G."/>
            <person name="Suzuki S."/>
            <person name="Methe B."/>
            <person name="Inagaki F."/>
            <person name="Imachi H."/>
        </authorList>
    </citation>
    <scope>NUCLEOTIDE SEQUENCE [LARGE SCALE GENOMIC DNA]</scope>
    <source>
        <strain evidence="6 7">MO-MB1</strain>
    </source>
</reference>
<protein>
    <recommendedName>
        <fullName evidence="5">DNA methylase N-4/N-6 domain-containing protein</fullName>
    </recommendedName>
</protein>
<comment type="similarity">
    <text evidence="1">Belongs to the N(4)/N(6)-methyltransferase family.</text>
</comment>
<dbReference type="PIRSF" id="PIRSF015855">
    <property type="entry name" value="TypeIII_Mtase_mKpnI"/>
    <property type="match status" value="1"/>
</dbReference>
<dbReference type="Pfam" id="PF01555">
    <property type="entry name" value="N6_N4_Mtase"/>
    <property type="match status" value="1"/>
</dbReference>
<dbReference type="OrthoDB" id="70909at2157"/>
<evidence type="ECO:0000259" key="5">
    <source>
        <dbReference type="Pfam" id="PF01555"/>
    </source>
</evidence>
<dbReference type="SUPFAM" id="SSF53335">
    <property type="entry name" value="S-adenosyl-L-methionine-dependent methyltransferases"/>
    <property type="match status" value="1"/>
</dbReference>
<dbReference type="REBASE" id="226562">
    <property type="entry name" value="M.MspMOMB1ORF10065P"/>
</dbReference>
<sequence>MQETQLNGESLDIVSENVSKLKELFPEIVTEDRIDFDKLKEVLGKYTENDNERYNFTWKGKSAALRLAQTPSTGTLRPCKEESKNWDTTENLYIEGDNLEVLKLLQKSYYGKIKMIYIDPPYNTGNDFIYSDNFKDNLKNYLEITKQIDKTGSFISTNKEYSGRYHTKWLNMIYPRLRLSRNLLSDEGVIFISIDDTEAANLRKVCDDVFGEDNFVGVITRKTKLTSNKGTHFAPSHEYILTYAKRKDSLNPFNDLEAQESKEYTKLFRQEDDRGKFNEVSLYMPSLDPMRGCKNQRYYIECPDGSFVIPPGTVFPDKIEMGSSVIPIAGEDKVWRWTFETFKKNLKENRVVFKQTKTSPLLNENGKKAKWNIYTKIYLHERLKSGLLPVTFMEKYPNSVASKLLLKMDIPFSFSKPFELIKYLMKISTVTNDEIVLDFFAGSSSTAHAVLDLNSEDNLNRKFIMIQLPESIDNSDKAYKMGFKNISEIGKERICRSGDKIISEMNQDGQTSLDSSKSNNLDIGFKVFKLDSSNLAKWDPEYDNLEQTLLNSVENLVPGRKERDLVYEIMLKYGIDLTLPVDEYQIKDKKFYSIGFGALIICLDDNLTSNLASEIIKLKDDLSPEVMRVVFKDNGFASDSDKTNIKETLKTSGIEEFVTI</sequence>